<accession>A0A0F3QAS5</accession>
<keyword evidence="1" id="KW-0677">Repeat</keyword>
<dbReference type="SUPFAM" id="SSF48403">
    <property type="entry name" value="Ankyrin repeat"/>
    <property type="match status" value="1"/>
</dbReference>
<dbReference type="PROSITE" id="PS50088">
    <property type="entry name" value="ANK_REPEAT"/>
    <property type="match status" value="1"/>
</dbReference>
<dbReference type="AlphaFoldDB" id="A0A0F3QAS5"/>
<name>A0A0F3QAS5_RICBE</name>
<feature type="repeat" description="ANK" evidence="3">
    <location>
        <begin position="107"/>
        <end position="139"/>
    </location>
</feature>
<dbReference type="PANTHER" id="PTHR24198:SF165">
    <property type="entry name" value="ANKYRIN REPEAT-CONTAINING PROTEIN-RELATED"/>
    <property type="match status" value="1"/>
</dbReference>
<gene>
    <name evidence="4" type="ORF">RBEAN4_0656</name>
</gene>
<dbReference type="Pfam" id="PF00023">
    <property type="entry name" value="Ank"/>
    <property type="match status" value="1"/>
</dbReference>
<dbReference type="PANTHER" id="PTHR24198">
    <property type="entry name" value="ANKYRIN REPEAT AND PROTEIN KINASE DOMAIN-CONTAINING PROTEIN"/>
    <property type="match status" value="1"/>
</dbReference>
<dbReference type="InterPro" id="IPR036770">
    <property type="entry name" value="Ankyrin_rpt-contain_sf"/>
</dbReference>
<reference evidence="4 5" key="1">
    <citation type="submission" date="2015-02" db="EMBL/GenBank/DDBJ databases">
        <title>Genome Sequencing of Rickettsiales.</title>
        <authorList>
            <person name="Daugherty S.C."/>
            <person name="Su Q."/>
            <person name="Abolude K."/>
            <person name="Beier-Sexton M."/>
            <person name="Carlyon J.A."/>
            <person name="Carter R."/>
            <person name="Day N.P."/>
            <person name="Dumler S.J."/>
            <person name="Dyachenko V."/>
            <person name="Godinez A."/>
            <person name="Kurtti T.J."/>
            <person name="Lichay M."/>
            <person name="Mullins K.E."/>
            <person name="Ott S."/>
            <person name="Pappas-Brown V."/>
            <person name="Paris D.H."/>
            <person name="Patel P."/>
            <person name="Richards A.L."/>
            <person name="Sadzewicz L."/>
            <person name="Sears K."/>
            <person name="Seidman D."/>
            <person name="Sengamalay N."/>
            <person name="Stenos J."/>
            <person name="Tallon L.J."/>
            <person name="Vincent G."/>
            <person name="Fraser C.M."/>
            <person name="Munderloh U."/>
            <person name="Dunning-Hotopp J.C."/>
        </authorList>
    </citation>
    <scope>NUCLEOTIDE SEQUENCE [LARGE SCALE GENOMIC DNA]</scope>
    <source>
        <strain evidence="4 5">RML An4</strain>
    </source>
</reference>
<dbReference type="Proteomes" id="UP000033661">
    <property type="component" value="Unassembled WGS sequence"/>
</dbReference>
<dbReference type="InterPro" id="IPR002110">
    <property type="entry name" value="Ankyrin_rpt"/>
</dbReference>
<evidence type="ECO:0000313" key="4">
    <source>
        <dbReference type="EMBL" id="KJV89675.1"/>
    </source>
</evidence>
<organism evidence="4 5">
    <name type="scientific">Rickettsia bellii str. RML An4</name>
    <dbReference type="NCBI Taxonomy" id="1359193"/>
    <lineage>
        <taxon>Bacteria</taxon>
        <taxon>Pseudomonadati</taxon>
        <taxon>Pseudomonadota</taxon>
        <taxon>Alphaproteobacteria</taxon>
        <taxon>Rickettsiales</taxon>
        <taxon>Rickettsiaceae</taxon>
        <taxon>Rickettsieae</taxon>
        <taxon>Rickettsia</taxon>
        <taxon>belli group</taxon>
    </lineage>
</organism>
<dbReference type="SMART" id="SM00248">
    <property type="entry name" value="ANK"/>
    <property type="match status" value="3"/>
</dbReference>
<protein>
    <submittedName>
        <fullName evidence="4">Ankyrin repeat family protein</fullName>
    </submittedName>
</protein>
<proteinExistence type="predicted"/>
<evidence type="ECO:0000313" key="5">
    <source>
        <dbReference type="Proteomes" id="UP000033661"/>
    </source>
</evidence>
<keyword evidence="5" id="KW-1185">Reference proteome</keyword>
<dbReference type="EMBL" id="LAOI01000001">
    <property type="protein sequence ID" value="KJV89675.1"/>
    <property type="molecule type" value="Genomic_DNA"/>
</dbReference>
<sequence>MSKLREQISLSSNDPSGIEEIKKVLSEDKHGECYKEIYSDDFNSINHDFQDPPGNNCLLIAIAAKKYKIAELLIDDAREKLTNEEFLEFINYRYNDPTKNSVRTDCYINTSLTLAAKHEQYGLVQKLLNEGANPNGTDQYGFTALTVLTMQLGLVSSPKNQEIVETIKLLQDKGADLNQLDKFERNASYYLEHDLNSGEIHRLRFITGPDNIRGKIFTDSTTVARILSIRKLNNIKELGETASILGSGATTADGAIYDSLRWGPGESTKKIEDYVDGRSLIKFDKEEKKLKYLTPKEFFKYPDKDYKKQFFQTEEGQNIKKEEPIIKLIASNVRIARTTSHAQNIKSASNQKSTGMSR</sequence>
<dbReference type="RefSeq" id="WP_045798899.1">
    <property type="nucleotide sequence ID" value="NZ_LAOI01000001.1"/>
</dbReference>
<keyword evidence="2 3" id="KW-0040">ANK repeat</keyword>
<dbReference type="PATRIC" id="fig|1359193.3.peg.639"/>
<comment type="caution">
    <text evidence="4">The sequence shown here is derived from an EMBL/GenBank/DDBJ whole genome shotgun (WGS) entry which is preliminary data.</text>
</comment>
<evidence type="ECO:0000256" key="2">
    <source>
        <dbReference type="ARBA" id="ARBA00023043"/>
    </source>
</evidence>
<evidence type="ECO:0000256" key="3">
    <source>
        <dbReference type="PROSITE-ProRule" id="PRU00023"/>
    </source>
</evidence>
<evidence type="ECO:0000256" key="1">
    <source>
        <dbReference type="ARBA" id="ARBA00022737"/>
    </source>
</evidence>
<dbReference type="Gene3D" id="1.25.40.20">
    <property type="entry name" value="Ankyrin repeat-containing domain"/>
    <property type="match status" value="1"/>
</dbReference>